<dbReference type="InterPro" id="IPR051600">
    <property type="entry name" value="Beta-PGM-like"/>
</dbReference>
<reference evidence="6" key="1">
    <citation type="submission" date="2023-02" db="EMBL/GenBank/DDBJ databases">
        <title>Gut commensal Christensenella minuta modulates host metabolism via a new class of secondary bile acids.</title>
        <authorList>
            <person name="Liu C."/>
        </authorList>
    </citation>
    <scope>NUCLEOTIDE SEQUENCE</scope>
    <source>
        <strain evidence="6">CA70</strain>
    </source>
</reference>
<name>A0AAU8ACM1_9FIRM</name>
<dbReference type="AlphaFoldDB" id="A0AAU8ACM1"/>
<dbReference type="EMBL" id="CP117826">
    <property type="protein sequence ID" value="XCC63535.1"/>
    <property type="molecule type" value="Genomic_DNA"/>
</dbReference>
<keyword evidence="3" id="KW-0479">Metal-binding</keyword>
<protein>
    <submittedName>
        <fullName evidence="6">HAD family phosphatase</fullName>
    </submittedName>
</protein>
<dbReference type="PANTHER" id="PTHR46193:SF18">
    <property type="entry name" value="HEXITOL PHOSPHATASE B"/>
    <property type="match status" value="1"/>
</dbReference>
<dbReference type="InterPro" id="IPR041492">
    <property type="entry name" value="HAD_2"/>
</dbReference>
<gene>
    <name evidence="6" type="ORF">PUP29_03765</name>
</gene>
<keyword evidence="5" id="KW-0119">Carbohydrate metabolism</keyword>
<comment type="similarity">
    <text evidence="2">Belongs to the HAD-like hydrolase superfamily. CbbY/CbbZ/Gph/YieH family.</text>
</comment>
<dbReference type="GO" id="GO:0046872">
    <property type="term" value="F:metal ion binding"/>
    <property type="evidence" value="ECO:0007669"/>
    <property type="project" value="UniProtKB-KW"/>
</dbReference>
<dbReference type="PANTHER" id="PTHR46193">
    <property type="entry name" value="6-PHOSPHOGLUCONATE PHOSPHATASE"/>
    <property type="match status" value="1"/>
</dbReference>
<dbReference type="RefSeq" id="WP_353424052.1">
    <property type="nucleotide sequence ID" value="NZ_CP117826.1"/>
</dbReference>
<evidence type="ECO:0000256" key="2">
    <source>
        <dbReference type="ARBA" id="ARBA00006171"/>
    </source>
</evidence>
<dbReference type="InterPro" id="IPR006439">
    <property type="entry name" value="HAD-SF_hydro_IA"/>
</dbReference>
<dbReference type="Pfam" id="PF13419">
    <property type="entry name" value="HAD_2"/>
    <property type="match status" value="1"/>
</dbReference>
<organism evidence="6">
    <name type="scientific">Christensenella massiliensis</name>
    <dbReference type="NCBI Taxonomy" id="1805714"/>
    <lineage>
        <taxon>Bacteria</taxon>
        <taxon>Bacillati</taxon>
        <taxon>Bacillota</taxon>
        <taxon>Clostridia</taxon>
        <taxon>Christensenellales</taxon>
        <taxon>Christensenellaceae</taxon>
        <taxon>Christensenella</taxon>
    </lineage>
</organism>
<dbReference type="SFLD" id="SFLDG01129">
    <property type="entry name" value="C1.5:_HAD__Beta-PGM__Phosphata"/>
    <property type="match status" value="1"/>
</dbReference>
<dbReference type="SUPFAM" id="SSF56784">
    <property type="entry name" value="HAD-like"/>
    <property type="match status" value="1"/>
</dbReference>
<proteinExistence type="inferred from homology"/>
<sequence>METPPKTQTKKSVILDFNGTLFFDTDKNNASWHEVLNTVCSRKISMEEMSRYNIHGRANKAILEHFMERALSDSEAHRLSERKEAIYRALCLEDREHFHLAEGVPAFLDHLKKERIPCTIATAAGKSNLDFYIEHFQLLRWFDADKIVYNDGTVRGKPEPDLYLRALARLNADGGSCLAVEDSPLGTLSARRAGIAMVFAVSSSLGVSAFADTADAVIADFTSPALYEWAAQP</sequence>
<dbReference type="InterPro" id="IPR036412">
    <property type="entry name" value="HAD-like_sf"/>
</dbReference>
<dbReference type="CDD" id="cd07505">
    <property type="entry name" value="HAD_BPGM-like"/>
    <property type="match status" value="1"/>
</dbReference>
<evidence type="ECO:0000256" key="3">
    <source>
        <dbReference type="ARBA" id="ARBA00022723"/>
    </source>
</evidence>
<keyword evidence="4" id="KW-0460">Magnesium</keyword>
<dbReference type="InterPro" id="IPR023214">
    <property type="entry name" value="HAD_sf"/>
</dbReference>
<dbReference type="InterPro" id="IPR023198">
    <property type="entry name" value="PGP-like_dom2"/>
</dbReference>
<evidence type="ECO:0000256" key="1">
    <source>
        <dbReference type="ARBA" id="ARBA00001946"/>
    </source>
</evidence>
<dbReference type="Gene3D" id="3.40.50.1000">
    <property type="entry name" value="HAD superfamily/HAD-like"/>
    <property type="match status" value="1"/>
</dbReference>
<dbReference type="Gene3D" id="1.10.150.240">
    <property type="entry name" value="Putative phosphatase, domain 2"/>
    <property type="match status" value="1"/>
</dbReference>
<comment type="cofactor">
    <cofactor evidence="1">
        <name>Mg(2+)</name>
        <dbReference type="ChEBI" id="CHEBI:18420"/>
    </cofactor>
</comment>
<dbReference type="NCBIfam" id="TIGR01509">
    <property type="entry name" value="HAD-SF-IA-v3"/>
    <property type="match status" value="1"/>
</dbReference>
<accession>A0AAU8ACM1</accession>
<evidence type="ECO:0000256" key="4">
    <source>
        <dbReference type="ARBA" id="ARBA00022842"/>
    </source>
</evidence>
<evidence type="ECO:0000256" key="5">
    <source>
        <dbReference type="ARBA" id="ARBA00023277"/>
    </source>
</evidence>
<evidence type="ECO:0000313" key="6">
    <source>
        <dbReference type="EMBL" id="XCC63535.1"/>
    </source>
</evidence>
<dbReference type="SFLD" id="SFLDS00003">
    <property type="entry name" value="Haloacid_Dehalogenase"/>
    <property type="match status" value="1"/>
</dbReference>
<dbReference type="GO" id="GO:0003824">
    <property type="term" value="F:catalytic activity"/>
    <property type="evidence" value="ECO:0007669"/>
    <property type="project" value="UniProtKB-ARBA"/>
</dbReference>